<evidence type="ECO:0000256" key="5">
    <source>
        <dbReference type="ARBA" id="ARBA00022741"/>
    </source>
</evidence>
<dbReference type="Proteomes" id="UP001194580">
    <property type="component" value="Unassembled WGS sequence"/>
</dbReference>
<evidence type="ECO:0000256" key="4">
    <source>
        <dbReference type="ARBA" id="ARBA00022695"/>
    </source>
</evidence>
<dbReference type="InterPro" id="IPR005248">
    <property type="entry name" value="NadD/NMNAT"/>
</dbReference>
<evidence type="ECO:0000313" key="12">
    <source>
        <dbReference type="Proteomes" id="UP001194580"/>
    </source>
</evidence>
<evidence type="ECO:0000256" key="6">
    <source>
        <dbReference type="ARBA" id="ARBA00022840"/>
    </source>
</evidence>
<evidence type="ECO:0000313" key="11">
    <source>
        <dbReference type="EMBL" id="KAG0276762.1"/>
    </source>
</evidence>
<dbReference type="PANTHER" id="PTHR31285">
    <property type="entry name" value="NICOTINAMIDE MONONUCLEOTIDE ADENYLYLTRANSFERASE"/>
    <property type="match status" value="1"/>
</dbReference>
<dbReference type="AlphaFoldDB" id="A0AAD4DFL0"/>
<evidence type="ECO:0000256" key="2">
    <source>
        <dbReference type="ARBA" id="ARBA00022642"/>
    </source>
</evidence>
<evidence type="ECO:0000256" key="1">
    <source>
        <dbReference type="ARBA" id="ARBA00004790"/>
    </source>
</evidence>
<protein>
    <recommendedName>
        <fullName evidence="10">Cytidyltransferase-like domain-containing protein</fullName>
    </recommendedName>
</protein>
<evidence type="ECO:0000256" key="3">
    <source>
        <dbReference type="ARBA" id="ARBA00022679"/>
    </source>
</evidence>
<evidence type="ECO:0000259" key="10">
    <source>
        <dbReference type="Pfam" id="PF01467"/>
    </source>
</evidence>
<accession>A0AAD4DFL0</accession>
<dbReference type="GO" id="GO:0005737">
    <property type="term" value="C:cytoplasm"/>
    <property type="evidence" value="ECO:0007669"/>
    <property type="project" value="TreeGrafter"/>
</dbReference>
<evidence type="ECO:0000256" key="8">
    <source>
        <dbReference type="ARBA" id="ARBA00049001"/>
    </source>
</evidence>
<dbReference type="CDD" id="cd02165">
    <property type="entry name" value="NMNAT"/>
    <property type="match status" value="1"/>
</dbReference>
<dbReference type="InterPro" id="IPR004821">
    <property type="entry name" value="Cyt_trans-like"/>
</dbReference>
<dbReference type="PANTHER" id="PTHR31285:SF0">
    <property type="entry name" value="NICOTINAMIDE MONONUCLEOTIDE ADENYLYLTRANSFERASE"/>
    <property type="match status" value="1"/>
</dbReference>
<dbReference type="GO" id="GO:0005524">
    <property type="term" value="F:ATP binding"/>
    <property type="evidence" value="ECO:0007669"/>
    <property type="project" value="UniProtKB-KW"/>
</dbReference>
<proteinExistence type="predicted"/>
<keyword evidence="5" id="KW-0547">Nucleotide-binding</keyword>
<keyword evidence="6" id="KW-0067">ATP-binding</keyword>
<sequence>MRKPFLQLALAKAKGLPPKAFQTTLTATSSWPFTIDRPASTTRPTRIAVLDSSFNPPTKAHYQLLKAAARVGCDAVLLLLATNNVDKGQTGASAIERLEMMEAVAMDSIRNEKEDPALRHMAVGLTIHARFMDKAQPILDYYPPNTVQLSWIMGHDTMTRLFDPKYYTDVHADMAPFFEQCDVICSSRPGYGTRDEMMQFVEASGHSSKVTLVDIPDDEVEIEVSQQQQQQQQLGNGDNGQDDDSTSTTASTITRGIQVKEMSSTVVRNAIKSQDWTLVDQCVLPSVRQLIEKNRLYSTEP</sequence>
<organism evidence="11 12">
    <name type="scientific">Linnemannia exigua</name>
    <dbReference type="NCBI Taxonomy" id="604196"/>
    <lineage>
        <taxon>Eukaryota</taxon>
        <taxon>Fungi</taxon>
        <taxon>Fungi incertae sedis</taxon>
        <taxon>Mucoromycota</taxon>
        <taxon>Mortierellomycotina</taxon>
        <taxon>Mortierellomycetes</taxon>
        <taxon>Mortierellales</taxon>
        <taxon>Mortierellaceae</taxon>
        <taxon>Linnemannia</taxon>
    </lineage>
</organism>
<dbReference type="Gene3D" id="3.40.50.620">
    <property type="entry name" value="HUPs"/>
    <property type="match status" value="1"/>
</dbReference>
<dbReference type="GO" id="GO:0000309">
    <property type="term" value="F:nicotinamide-nucleotide adenylyltransferase activity"/>
    <property type="evidence" value="ECO:0007669"/>
    <property type="project" value="UniProtKB-EC"/>
</dbReference>
<dbReference type="EMBL" id="JAAAIL010000339">
    <property type="protein sequence ID" value="KAG0276762.1"/>
    <property type="molecule type" value="Genomic_DNA"/>
</dbReference>
<feature type="compositionally biased region" description="Low complexity" evidence="9">
    <location>
        <begin position="226"/>
        <end position="236"/>
    </location>
</feature>
<dbReference type="Pfam" id="PF01467">
    <property type="entry name" value="CTP_transf_like"/>
    <property type="match status" value="1"/>
</dbReference>
<dbReference type="GO" id="GO:0016887">
    <property type="term" value="F:ATP hydrolysis activity"/>
    <property type="evidence" value="ECO:0007669"/>
    <property type="project" value="TreeGrafter"/>
</dbReference>
<dbReference type="GO" id="GO:0009435">
    <property type="term" value="P:NAD+ biosynthetic process"/>
    <property type="evidence" value="ECO:0007669"/>
    <property type="project" value="InterPro"/>
</dbReference>
<comment type="pathway">
    <text evidence="1">Cofactor biosynthesis; NAD(+) biosynthesis.</text>
</comment>
<feature type="region of interest" description="Disordered" evidence="9">
    <location>
        <begin position="224"/>
        <end position="252"/>
    </location>
</feature>
<reference evidence="11" key="1">
    <citation type="journal article" date="2020" name="Fungal Divers.">
        <title>Resolving the Mortierellaceae phylogeny through synthesis of multi-gene phylogenetics and phylogenomics.</title>
        <authorList>
            <person name="Vandepol N."/>
            <person name="Liber J."/>
            <person name="Desiro A."/>
            <person name="Na H."/>
            <person name="Kennedy M."/>
            <person name="Barry K."/>
            <person name="Grigoriev I.V."/>
            <person name="Miller A.N."/>
            <person name="O'Donnell K."/>
            <person name="Stajich J.E."/>
            <person name="Bonito G."/>
        </authorList>
    </citation>
    <scope>NUCLEOTIDE SEQUENCE</scope>
    <source>
        <strain evidence="11">NRRL 28262</strain>
    </source>
</reference>
<evidence type="ECO:0000256" key="9">
    <source>
        <dbReference type="SAM" id="MobiDB-lite"/>
    </source>
</evidence>
<keyword evidence="7" id="KW-0520">NAD</keyword>
<dbReference type="SUPFAM" id="SSF52374">
    <property type="entry name" value="Nucleotidylyl transferase"/>
    <property type="match status" value="1"/>
</dbReference>
<keyword evidence="12" id="KW-1185">Reference proteome</keyword>
<keyword evidence="4" id="KW-0548">Nucleotidyltransferase</keyword>
<evidence type="ECO:0000256" key="7">
    <source>
        <dbReference type="ARBA" id="ARBA00023027"/>
    </source>
</evidence>
<keyword evidence="3" id="KW-0808">Transferase</keyword>
<gene>
    <name evidence="11" type="ORF">BGZ95_007063</name>
</gene>
<name>A0AAD4DFL0_9FUNG</name>
<comment type="caution">
    <text evidence="11">The sequence shown here is derived from an EMBL/GenBank/DDBJ whole genome shotgun (WGS) entry which is preliminary data.</text>
</comment>
<comment type="catalytic activity">
    <reaction evidence="8">
        <text>beta-nicotinamide D-ribonucleotide + ATP + H(+) = diphosphate + NAD(+)</text>
        <dbReference type="Rhea" id="RHEA:21360"/>
        <dbReference type="ChEBI" id="CHEBI:14649"/>
        <dbReference type="ChEBI" id="CHEBI:15378"/>
        <dbReference type="ChEBI" id="CHEBI:30616"/>
        <dbReference type="ChEBI" id="CHEBI:33019"/>
        <dbReference type="ChEBI" id="CHEBI:57540"/>
        <dbReference type="EC" id="2.7.7.1"/>
    </reaction>
</comment>
<dbReference type="GO" id="GO:0005634">
    <property type="term" value="C:nucleus"/>
    <property type="evidence" value="ECO:0007669"/>
    <property type="project" value="TreeGrafter"/>
</dbReference>
<keyword evidence="2" id="KW-0662">Pyridine nucleotide biosynthesis</keyword>
<feature type="domain" description="Cytidyltransferase-like" evidence="10">
    <location>
        <begin position="51"/>
        <end position="189"/>
    </location>
</feature>
<dbReference type="InterPro" id="IPR014729">
    <property type="entry name" value="Rossmann-like_a/b/a_fold"/>
</dbReference>